<dbReference type="EMBL" id="JABFAF010000011">
    <property type="protein sequence ID" value="MBA0870489.1"/>
    <property type="molecule type" value="Genomic_DNA"/>
</dbReference>
<dbReference type="Pfam" id="PF14223">
    <property type="entry name" value="Retrotran_gag_2"/>
    <property type="match status" value="1"/>
</dbReference>
<sequence>MNECELLRDYINQFITLLNDLNNIEIQIDDKDQAMLLLCSLPLSYKSFRETLIYGRDKLSFEDVKGHLLSKDKLENEFGSDSKADRQTSILVALKKRDKKCRYCKKLSHVKADCYKLRNKKAAKRNKEDVVGANLADESGDDFLLVSTSESFKLASE</sequence>
<dbReference type="OrthoDB" id="1744659at2759"/>
<dbReference type="Proteomes" id="UP000593576">
    <property type="component" value="Unassembled WGS sequence"/>
</dbReference>
<organism evidence="1 2">
    <name type="scientific">Gossypium schwendimanii</name>
    <name type="common">Cotton</name>
    <dbReference type="NCBI Taxonomy" id="34291"/>
    <lineage>
        <taxon>Eukaryota</taxon>
        <taxon>Viridiplantae</taxon>
        <taxon>Streptophyta</taxon>
        <taxon>Embryophyta</taxon>
        <taxon>Tracheophyta</taxon>
        <taxon>Spermatophyta</taxon>
        <taxon>Magnoliopsida</taxon>
        <taxon>eudicotyledons</taxon>
        <taxon>Gunneridae</taxon>
        <taxon>Pentapetalae</taxon>
        <taxon>rosids</taxon>
        <taxon>malvids</taxon>
        <taxon>Malvales</taxon>
        <taxon>Malvaceae</taxon>
        <taxon>Malvoideae</taxon>
        <taxon>Gossypium</taxon>
    </lineage>
</organism>
<reference evidence="1 2" key="1">
    <citation type="journal article" date="2019" name="Genome Biol. Evol.">
        <title>Insights into the evolution of the New World diploid cottons (Gossypium, subgenus Houzingenia) based on genome sequencing.</title>
        <authorList>
            <person name="Grover C.E."/>
            <person name="Arick M.A. 2nd"/>
            <person name="Thrash A."/>
            <person name="Conover J.L."/>
            <person name="Sanders W.S."/>
            <person name="Peterson D.G."/>
            <person name="Frelichowski J.E."/>
            <person name="Scheffler J.A."/>
            <person name="Scheffler B.E."/>
            <person name="Wendel J.F."/>
        </authorList>
    </citation>
    <scope>NUCLEOTIDE SEQUENCE [LARGE SCALE GENOMIC DNA]</scope>
    <source>
        <strain evidence="1">1</strain>
        <tissue evidence="1">Leaf</tissue>
    </source>
</reference>
<feature type="non-terminal residue" evidence="1">
    <location>
        <position position="157"/>
    </location>
</feature>
<evidence type="ECO:0000313" key="2">
    <source>
        <dbReference type="Proteomes" id="UP000593576"/>
    </source>
</evidence>
<protein>
    <recommendedName>
        <fullName evidence="3">Retrovirus-related Pol polyprotein from transposon TNT 1-94</fullName>
    </recommendedName>
</protein>
<proteinExistence type="predicted"/>
<comment type="caution">
    <text evidence="1">The sequence shown here is derived from an EMBL/GenBank/DDBJ whole genome shotgun (WGS) entry which is preliminary data.</text>
</comment>
<accession>A0A7J9MJA8</accession>
<name>A0A7J9MJA8_GOSSC</name>
<dbReference type="AlphaFoldDB" id="A0A7J9MJA8"/>
<evidence type="ECO:0000313" key="1">
    <source>
        <dbReference type="EMBL" id="MBA0870489.1"/>
    </source>
</evidence>
<evidence type="ECO:0008006" key="3">
    <source>
        <dbReference type="Google" id="ProtNLM"/>
    </source>
</evidence>
<keyword evidence="2" id="KW-1185">Reference proteome</keyword>
<gene>
    <name evidence="1" type="ORF">Goshw_013112</name>
</gene>